<dbReference type="Proteomes" id="UP001479436">
    <property type="component" value="Unassembled WGS sequence"/>
</dbReference>
<feature type="transmembrane region" description="Helical" evidence="1">
    <location>
        <begin position="186"/>
        <end position="203"/>
    </location>
</feature>
<sequence>MNEVPEKLNLVAYFEKMLFEPLVEFTKSISSDMPLETDWSSGNAGSWFLSPRQHTIEFLAYTIVYSLAAAYFYNRGFRYAKISVLSEDSSRTLGETLLLFGLILSFVLVSIHKLVTDNVIFLLQPCHVSLLLLIIVLVYPKSRRFPHVLFNVYLNIMWGTIMALLFPDYRSFTVFLEVENFHLEHWIILLSPLYIFYTRKVAVWRPSVSMTLAAYCFYGIYNGTILLPLSLIYGQNVNYHLTPPVQLLPIFGKYYRLGMNFVCLPVTFLMRWVFVSLAFKLTPRAKIAHLKNQ</sequence>
<organism evidence="2 3">
    <name type="scientific">Basidiobolus ranarum</name>
    <dbReference type="NCBI Taxonomy" id="34480"/>
    <lineage>
        <taxon>Eukaryota</taxon>
        <taxon>Fungi</taxon>
        <taxon>Fungi incertae sedis</taxon>
        <taxon>Zoopagomycota</taxon>
        <taxon>Entomophthoromycotina</taxon>
        <taxon>Basidiobolomycetes</taxon>
        <taxon>Basidiobolales</taxon>
        <taxon>Basidiobolaceae</taxon>
        <taxon>Basidiobolus</taxon>
    </lineage>
</organism>
<gene>
    <name evidence="2" type="ORF">K7432_011464</name>
</gene>
<feature type="transmembrane region" description="Helical" evidence="1">
    <location>
        <begin position="97"/>
        <end position="115"/>
    </location>
</feature>
<dbReference type="InterPro" id="IPR026508">
    <property type="entry name" value="TMEM164"/>
</dbReference>
<evidence type="ECO:0000313" key="2">
    <source>
        <dbReference type="EMBL" id="KAK9701974.1"/>
    </source>
</evidence>
<feature type="transmembrane region" description="Helical" evidence="1">
    <location>
        <begin position="215"/>
        <end position="234"/>
    </location>
</feature>
<keyword evidence="3" id="KW-1185">Reference proteome</keyword>
<evidence type="ECO:0000256" key="1">
    <source>
        <dbReference type="SAM" id="Phobius"/>
    </source>
</evidence>
<evidence type="ECO:0008006" key="4">
    <source>
        <dbReference type="Google" id="ProtNLM"/>
    </source>
</evidence>
<proteinExistence type="predicted"/>
<feature type="transmembrane region" description="Helical" evidence="1">
    <location>
        <begin position="121"/>
        <end position="139"/>
    </location>
</feature>
<keyword evidence="1" id="KW-1133">Transmembrane helix</keyword>
<protein>
    <recommendedName>
        <fullName evidence="4">Transmembrane protein</fullName>
    </recommendedName>
</protein>
<dbReference type="Pfam" id="PF14808">
    <property type="entry name" value="TMEM164"/>
    <property type="match status" value="1"/>
</dbReference>
<feature type="transmembrane region" description="Helical" evidence="1">
    <location>
        <begin position="148"/>
        <end position="166"/>
    </location>
</feature>
<dbReference type="PANTHER" id="PTHR20948">
    <property type="entry name" value="TRANSMEMBRANE PROTEIN 164"/>
    <property type="match status" value="1"/>
</dbReference>
<comment type="caution">
    <text evidence="2">The sequence shown here is derived from an EMBL/GenBank/DDBJ whole genome shotgun (WGS) entry which is preliminary data.</text>
</comment>
<reference evidence="2 3" key="1">
    <citation type="submission" date="2023-04" db="EMBL/GenBank/DDBJ databases">
        <title>Genome of Basidiobolus ranarum AG-B5.</title>
        <authorList>
            <person name="Stajich J.E."/>
            <person name="Carter-House D."/>
            <person name="Gryganskyi A."/>
        </authorList>
    </citation>
    <scope>NUCLEOTIDE SEQUENCE [LARGE SCALE GENOMIC DNA]</scope>
    <source>
        <strain evidence="2 3">AG-B5</strain>
    </source>
</reference>
<keyword evidence="1" id="KW-0812">Transmembrane</keyword>
<evidence type="ECO:0000313" key="3">
    <source>
        <dbReference type="Proteomes" id="UP001479436"/>
    </source>
</evidence>
<accession>A0ABR2VUT8</accession>
<feature type="transmembrane region" description="Helical" evidence="1">
    <location>
        <begin position="254"/>
        <end position="279"/>
    </location>
</feature>
<name>A0ABR2VUT8_9FUNG</name>
<dbReference type="EMBL" id="JASJQH010007763">
    <property type="protein sequence ID" value="KAK9701974.1"/>
    <property type="molecule type" value="Genomic_DNA"/>
</dbReference>
<dbReference type="PANTHER" id="PTHR20948:SF2">
    <property type="entry name" value="TRANSMEMBRANE PROTEIN 164"/>
    <property type="match status" value="1"/>
</dbReference>
<feature type="transmembrane region" description="Helical" evidence="1">
    <location>
        <begin position="58"/>
        <end position="76"/>
    </location>
</feature>
<keyword evidence="1" id="KW-0472">Membrane</keyword>